<evidence type="ECO:0000313" key="4">
    <source>
        <dbReference type="Proteomes" id="UP001172738"/>
    </source>
</evidence>
<comment type="caution">
    <text evidence="3">The sequence shown here is derived from an EMBL/GenBank/DDBJ whole genome shotgun (WGS) entry which is preliminary data.</text>
</comment>
<feature type="domain" description="PRD" evidence="2">
    <location>
        <begin position="171"/>
        <end position="281"/>
    </location>
</feature>
<reference evidence="3" key="1">
    <citation type="submission" date="2023-06" db="EMBL/GenBank/DDBJ databases">
        <title>SYSU T00b26.</title>
        <authorList>
            <person name="Gao L."/>
            <person name="Fang B.-Z."/>
            <person name="Li W.-J."/>
        </authorList>
    </citation>
    <scope>NUCLEOTIDE SEQUENCE</scope>
    <source>
        <strain evidence="3">SYSU T00b26</strain>
    </source>
</reference>
<dbReference type="InterPro" id="IPR036634">
    <property type="entry name" value="PRD_sf"/>
</dbReference>
<dbReference type="InterPro" id="IPR036650">
    <property type="entry name" value="CAT_RNA-bd_dom_sf"/>
</dbReference>
<proteinExistence type="predicted"/>
<evidence type="ECO:0000313" key="3">
    <source>
        <dbReference type="EMBL" id="MDN4471776.1"/>
    </source>
</evidence>
<dbReference type="InterPro" id="IPR011608">
    <property type="entry name" value="PRD"/>
</dbReference>
<feature type="domain" description="PRD" evidence="2">
    <location>
        <begin position="65"/>
        <end position="170"/>
    </location>
</feature>
<keyword evidence="1" id="KW-0677">Repeat</keyword>
<sequence>MRILKIFNNSVLLAEREDGSEVVIRGPGVGFSRSAGELVDDALVDKVYVPSGATPVERVVQLLLEIRPEILAVADEILEEARGGLRAHVSEHAVLPLADHLNFAVERAESGDASEYPLRWEVGTLYPQETALAHRAIALVETAVGVRLPDSEAGPLALHLVNGQIVEGSMALAAHMTDVLARCLTLVSERWAGAVEPEGIDASRFVTHVRYLIARSLEGKAAPALDVRVAEALRTANSTEYAVASEVAGVLEEEFEFAVGEDERLYLTVHVARLAARSESVSG</sequence>
<dbReference type="Pfam" id="PF03123">
    <property type="entry name" value="CAT_RBD"/>
    <property type="match status" value="1"/>
</dbReference>
<dbReference type="InterPro" id="IPR050661">
    <property type="entry name" value="BglG_antiterminators"/>
</dbReference>
<keyword evidence="4" id="KW-1185">Reference proteome</keyword>
<dbReference type="PANTHER" id="PTHR30185:SF15">
    <property type="entry name" value="CRYPTIC BETA-GLUCOSIDE BGL OPERON ANTITERMINATOR"/>
    <property type="match status" value="1"/>
</dbReference>
<evidence type="ECO:0000256" key="1">
    <source>
        <dbReference type="ARBA" id="ARBA00022737"/>
    </source>
</evidence>
<evidence type="ECO:0000259" key="2">
    <source>
        <dbReference type="PROSITE" id="PS51372"/>
    </source>
</evidence>
<dbReference type="SUPFAM" id="SSF63520">
    <property type="entry name" value="PTS-regulatory domain, PRD"/>
    <property type="match status" value="2"/>
</dbReference>
<organism evidence="3 4">
    <name type="scientific">Demequina zhanjiangensis</name>
    <dbReference type="NCBI Taxonomy" id="3051659"/>
    <lineage>
        <taxon>Bacteria</taxon>
        <taxon>Bacillati</taxon>
        <taxon>Actinomycetota</taxon>
        <taxon>Actinomycetes</taxon>
        <taxon>Micrococcales</taxon>
        <taxon>Demequinaceae</taxon>
        <taxon>Demequina</taxon>
    </lineage>
</organism>
<dbReference type="EMBL" id="JAUHPV010000001">
    <property type="protein sequence ID" value="MDN4471776.1"/>
    <property type="molecule type" value="Genomic_DNA"/>
</dbReference>
<dbReference type="PROSITE" id="PS51372">
    <property type="entry name" value="PRD_2"/>
    <property type="match status" value="2"/>
</dbReference>
<dbReference type="PANTHER" id="PTHR30185">
    <property type="entry name" value="CRYPTIC BETA-GLUCOSIDE BGL OPERON ANTITERMINATOR"/>
    <property type="match status" value="1"/>
</dbReference>
<dbReference type="RefSeq" id="WP_301125740.1">
    <property type="nucleotide sequence ID" value="NZ_JAUHPV010000001.1"/>
</dbReference>
<accession>A0ABT8FXZ8</accession>
<dbReference type="InterPro" id="IPR004341">
    <property type="entry name" value="CAT_RNA-bd_dom"/>
</dbReference>
<name>A0ABT8FXZ8_9MICO</name>
<dbReference type="Gene3D" id="1.10.1790.10">
    <property type="entry name" value="PRD domain"/>
    <property type="match status" value="2"/>
</dbReference>
<gene>
    <name evidence="3" type="ORF">QQX04_02070</name>
</gene>
<dbReference type="Proteomes" id="UP001172738">
    <property type="component" value="Unassembled WGS sequence"/>
</dbReference>
<dbReference type="Pfam" id="PF00874">
    <property type="entry name" value="PRD"/>
    <property type="match status" value="2"/>
</dbReference>
<protein>
    <submittedName>
        <fullName evidence="3">PRD domain-containing protein</fullName>
    </submittedName>
</protein>
<dbReference type="SUPFAM" id="SSF50151">
    <property type="entry name" value="SacY-like RNA-binding domain"/>
    <property type="match status" value="1"/>
</dbReference>
<dbReference type="SMART" id="SM01061">
    <property type="entry name" value="CAT_RBD"/>
    <property type="match status" value="1"/>
</dbReference>
<dbReference type="Gene3D" id="2.30.24.10">
    <property type="entry name" value="CAT RNA-binding domain"/>
    <property type="match status" value="1"/>
</dbReference>